<proteinExistence type="predicted"/>
<keyword evidence="3" id="KW-1185">Reference proteome</keyword>
<name>A0ABY4X451_9SPHN</name>
<dbReference type="PANTHER" id="PTHR46832:SF1">
    <property type="entry name" value="5'-METHYLTHIOADENOSINE_S-ADENOSYLHOMOCYSTEINE NUCLEOSIDASE"/>
    <property type="match status" value="1"/>
</dbReference>
<dbReference type="InterPro" id="IPR035994">
    <property type="entry name" value="Nucleoside_phosphorylase_sf"/>
</dbReference>
<dbReference type="SUPFAM" id="SSF53167">
    <property type="entry name" value="Purine and uridine phosphorylases"/>
    <property type="match status" value="1"/>
</dbReference>
<sequence length="244" mass="25360">MILIACGLKREAGLFRGEGVVTVAGGGDPARLEAELEAHAGSARAIVSLGLAGGLAPLLAAGDWVVGTVAPSGAERREWSVGAGAGRQGPVRIAGEASSNAQQSEFNRAWINRLARTLPGAMVGRIHADGAMIAYAAEKRERHAATRAIACDMESHIAARVAARHDLPFAVARVVCDPAHRSLPHAARVGMGRDGGLAAAAIALSVLTRPWQIPKLIALARDAAKARRALKAGFRLLAQQNFCL</sequence>
<feature type="domain" description="Nucleoside phosphorylase" evidence="1">
    <location>
        <begin position="32"/>
        <end position="207"/>
    </location>
</feature>
<protein>
    <submittedName>
        <fullName evidence="2">Phosphorylase</fullName>
    </submittedName>
</protein>
<evidence type="ECO:0000313" key="3">
    <source>
        <dbReference type="Proteomes" id="UP001056937"/>
    </source>
</evidence>
<dbReference type="Gene3D" id="3.40.50.1580">
    <property type="entry name" value="Nucleoside phosphorylase domain"/>
    <property type="match status" value="1"/>
</dbReference>
<reference evidence="2" key="1">
    <citation type="journal article" date="2022" name="Toxins">
        <title>Genomic Analysis of Sphingopyxis sp. USTB-05 for Biodegrading Cyanobacterial Hepatotoxins.</title>
        <authorList>
            <person name="Liu C."/>
            <person name="Xu Q."/>
            <person name="Zhao Z."/>
            <person name="Zhang H."/>
            <person name="Liu X."/>
            <person name="Yin C."/>
            <person name="Liu Y."/>
            <person name="Yan H."/>
        </authorList>
    </citation>
    <scope>NUCLEOTIDE SEQUENCE</scope>
    <source>
        <strain evidence="2">NBD5</strain>
    </source>
</reference>
<gene>
    <name evidence="2" type="ORF">LHA26_10025</name>
</gene>
<dbReference type="EMBL" id="CP084930">
    <property type="protein sequence ID" value="USI71668.1"/>
    <property type="molecule type" value="Genomic_DNA"/>
</dbReference>
<dbReference type="Pfam" id="PF01048">
    <property type="entry name" value="PNP_UDP_1"/>
    <property type="match status" value="1"/>
</dbReference>
<dbReference type="InterPro" id="IPR000845">
    <property type="entry name" value="Nucleoside_phosphorylase_d"/>
</dbReference>
<dbReference type="RefSeq" id="WP_252165481.1">
    <property type="nucleotide sequence ID" value="NZ_CP084930.1"/>
</dbReference>
<evidence type="ECO:0000313" key="2">
    <source>
        <dbReference type="EMBL" id="USI71668.1"/>
    </source>
</evidence>
<evidence type="ECO:0000259" key="1">
    <source>
        <dbReference type="Pfam" id="PF01048"/>
    </source>
</evidence>
<dbReference type="Proteomes" id="UP001056937">
    <property type="component" value="Chromosome 1"/>
</dbReference>
<accession>A0ABY4X451</accession>
<dbReference type="PANTHER" id="PTHR46832">
    <property type="entry name" value="5'-METHYLTHIOADENOSINE/S-ADENOSYLHOMOCYSTEINE NUCLEOSIDASE"/>
    <property type="match status" value="1"/>
</dbReference>
<organism evidence="2 3">
    <name type="scientific">Sphingomonas morindae</name>
    <dbReference type="NCBI Taxonomy" id="1541170"/>
    <lineage>
        <taxon>Bacteria</taxon>
        <taxon>Pseudomonadati</taxon>
        <taxon>Pseudomonadota</taxon>
        <taxon>Alphaproteobacteria</taxon>
        <taxon>Sphingomonadales</taxon>
        <taxon>Sphingomonadaceae</taxon>
        <taxon>Sphingomonas</taxon>
    </lineage>
</organism>